<keyword evidence="10" id="KW-1185">Reference proteome</keyword>
<feature type="region of interest" description="Disordered" evidence="7">
    <location>
        <begin position="21"/>
        <end position="47"/>
    </location>
</feature>
<evidence type="ECO:0000313" key="10">
    <source>
        <dbReference type="Proteomes" id="UP001153069"/>
    </source>
</evidence>
<evidence type="ECO:0000256" key="3">
    <source>
        <dbReference type="ARBA" id="ARBA00022692"/>
    </source>
</evidence>
<keyword evidence="9" id="KW-0675">Receptor</keyword>
<evidence type="ECO:0000256" key="1">
    <source>
        <dbReference type="ARBA" id="ARBA00004370"/>
    </source>
</evidence>
<dbReference type="AlphaFoldDB" id="A0A9N8ELL5"/>
<keyword evidence="3 8" id="KW-0812">Transmembrane</keyword>
<evidence type="ECO:0000313" key="9">
    <source>
        <dbReference type="EMBL" id="CAB9520775.1"/>
    </source>
</evidence>
<comment type="caution">
    <text evidence="9">The sequence shown here is derived from an EMBL/GenBank/DDBJ whole genome shotgun (WGS) entry which is preliminary data.</text>
</comment>
<dbReference type="PANTHER" id="PTHR27008">
    <property type="entry name" value="OS04G0122200 PROTEIN"/>
    <property type="match status" value="1"/>
</dbReference>
<feature type="transmembrane region" description="Helical" evidence="8">
    <location>
        <begin position="78"/>
        <end position="103"/>
    </location>
</feature>
<evidence type="ECO:0000256" key="4">
    <source>
        <dbReference type="ARBA" id="ARBA00022737"/>
    </source>
</evidence>
<dbReference type="PANTHER" id="PTHR27008:SF497">
    <property type="entry name" value="OS11G0695000 PROTEIN"/>
    <property type="match status" value="1"/>
</dbReference>
<keyword evidence="2" id="KW-0433">Leucine-rich repeat</keyword>
<proteinExistence type="predicted"/>
<accession>A0A9N8ELL5</accession>
<keyword evidence="5 8" id="KW-1133">Transmembrane helix</keyword>
<dbReference type="FunFam" id="3.80.10.10:FF:000041">
    <property type="entry name" value="LRR receptor-like serine/threonine-protein kinase ERECTA"/>
    <property type="match status" value="2"/>
</dbReference>
<name>A0A9N8ELL5_9STRA</name>
<dbReference type="Proteomes" id="UP001153069">
    <property type="component" value="Unassembled WGS sequence"/>
</dbReference>
<keyword evidence="9" id="KW-0418">Kinase</keyword>
<reference evidence="9" key="1">
    <citation type="submission" date="2020-06" db="EMBL/GenBank/DDBJ databases">
        <authorList>
            <consortium name="Plant Systems Biology data submission"/>
        </authorList>
    </citation>
    <scope>NUCLEOTIDE SEQUENCE</scope>
    <source>
        <strain evidence="9">D6</strain>
    </source>
</reference>
<sequence>MPGAYAVAGIGIWDNNHHHHEEGWEDLEGRESLPDSPTVTQPMGEEENTDSLLVLFTSSPIPPLDTKPMPKQYWRQRLFRVLSLEVNVVLLAVVVVLLAFMAVSITNNGSTNTNSQSTAIQISGSLELSSLELSKPTMAPTSFLDSLNLPQYTLEALENPRTPQSKAYQWLTNNLNNSNQNSTLQDLPKWRQLQRFALATFYYSTRGDYWVKKHGWMDWETDECNWEQRLSFRLDDSPEELNCNAIGEIKALSFRNANNMEGTLPPEISILGNSLQLLAMNWQLELTGNIPSEVGLLTKLTELGLTTTKLSGSLPTELGLLQTLNGFMISGMFSGTIPAELGNLGNLTDFSLQQTNLTGTFPNNFFKICGLETFFVDDCPGLDTESVPELVARGMPKLRLFALSNRVLGEEIHIPTELGILSELEFLQLSDWYLNGTIPDELGKLTKLSLLDLSKNGISGNFPSFLSKFDNLGYLNIHANHFEGKLPPHLIAQLPKLQKLYISENQFFGSIPTEVGLVSSLKKLEMQNTNLSGTLPSELLALENLTSLVVANTSLSGSIPEQLCGKMYQQELKCFGEHCYNQVQHENLICQGTCLCGCDCDLCQ</sequence>
<organism evidence="9 10">
    <name type="scientific">Seminavis robusta</name>
    <dbReference type="NCBI Taxonomy" id="568900"/>
    <lineage>
        <taxon>Eukaryota</taxon>
        <taxon>Sar</taxon>
        <taxon>Stramenopiles</taxon>
        <taxon>Ochrophyta</taxon>
        <taxon>Bacillariophyta</taxon>
        <taxon>Bacillariophyceae</taxon>
        <taxon>Bacillariophycidae</taxon>
        <taxon>Naviculales</taxon>
        <taxon>Naviculaceae</taxon>
        <taxon>Seminavis</taxon>
    </lineage>
</organism>
<evidence type="ECO:0000256" key="5">
    <source>
        <dbReference type="ARBA" id="ARBA00022989"/>
    </source>
</evidence>
<keyword evidence="9" id="KW-0808">Transferase</keyword>
<dbReference type="EMBL" id="CAICTM010001131">
    <property type="protein sequence ID" value="CAB9520775.1"/>
    <property type="molecule type" value="Genomic_DNA"/>
</dbReference>
<dbReference type="GO" id="GO:0016020">
    <property type="term" value="C:membrane"/>
    <property type="evidence" value="ECO:0007669"/>
    <property type="project" value="UniProtKB-SubCell"/>
</dbReference>
<keyword evidence="4" id="KW-0677">Repeat</keyword>
<dbReference type="OrthoDB" id="203703at2759"/>
<keyword evidence="6 8" id="KW-0472">Membrane</keyword>
<dbReference type="Pfam" id="PF00560">
    <property type="entry name" value="LRR_1"/>
    <property type="match status" value="2"/>
</dbReference>
<evidence type="ECO:0000256" key="6">
    <source>
        <dbReference type="ARBA" id="ARBA00023136"/>
    </source>
</evidence>
<gene>
    <name evidence="9" type="ORF">SEMRO_1133_G244850.1</name>
</gene>
<feature type="compositionally biased region" description="Basic and acidic residues" evidence="7">
    <location>
        <begin position="21"/>
        <end position="33"/>
    </location>
</feature>
<dbReference type="SUPFAM" id="SSF52058">
    <property type="entry name" value="L domain-like"/>
    <property type="match status" value="1"/>
</dbReference>
<dbReference type="InterPro" id="IPR032675">
    <property type="entry name" value="LRR_dom_sf"/>
</dbReference>
<dbReference type="InterPro" id="IPR001611">
    <property type="entry name" value="Leu-rich_rpt"/>
</dbReference>
<evidence type="ECO:0000256" key="2">
    <source>
        <dbReference type="ARBA" id="ARBA00022614"/>
    </source>
</evidence>
<comment type="subcellular location">
    <subcellularLocation>
        <location evidence="1">Membrane</location>
    </subcellularLocation>
</comment>
<dbReference type="GO" id="GO:0016301">
    <property type="term" value="F:kinase activity"/>
    <property type="evidence" value="ECO:0007669"/>
    <property type="project" value="UniProtKB-KW"/>
</dbReference>
<evidence type="ECO:0000256" key="8">
    <source>
        <dbReference type="SAM" id="Phobius"/>
    </source>
</evidence>
<dbReference type="Gene3D" id="3.80.10.10">
    <property type="entry name" value="Ribonuclease Inhibitor"/>
    <property type="match status" value="2"/>
</dbReference>
<dbReference type="InterPro" id="IPR051809">
    <property type="entry name" value="Plant_receptor-like_S/T_kinase"/>
</dbReference>
<protein>
    <submittedName>
        <fullName evidence="9">LRR receptor-like serine threonine-protein kinase</fullName>
    </submittedName>
</protein>
<evidence type="ECO:0000256" key="7">
    <source>
        <dbReference type="SAM" id="MobiDB-lite"/>
    </source>
</evidence>